<proteinExistence type="predicted"/>
<dbReference type="EMBL" id="AZCX01000008">
    <property type="protein sequence ID" value="KRK47542.1"/>
    <property type="molecule type" value="Genomic_DNA"/>
</dbReference>
<dbReference type="PATRIC" id="fig|1302272.5.peg.2518"/>
<keyword evidence="2" id="KW-1185">Reference proteome</keyword>
<protein>
    <submittedName>
        <fullName evidence="1">Uncharacterized protein</fullName>
    </submittedName>
</protein>
<comment type="caution">
    <text evidence="1">The sequence shown here is derived from an EMBL/GenBank/DDBJ whole genome shotgun (WGS) entry which is preliminary data.</text>
</comment>
<organism evidence="1 2">
    <name type="scientific">Secundilactobacillus kimchicus JCM 15530</name>
    <dbReference type="NCBI Taxonomy" id="1302272"/>
    <lineage>
        <taxon>Bacteria</taxon>
        <taxon>Bacillati</taxon>
        <taxon>Bacillota</taxon>
        <taxon>Bacilli</taxon>
        <taxon>Lactobacillales</taxon>
        <taxon>Lactobacillaceae</taxon>
        <taxon>Secundilactobacillus</taxon>
    </lineage>
</organism>
<name>A0A0R1HM01_9LACO</name>
<accession>A0A0R1HM01</accession>
<reference evidence="1 2" key="1">
    <citation type="journal article" date="2015" name="Genome Announc.">
        <title>Expanding the biotechnology potential of lactobacilli through comparative genomics of 213 strains and associated genera.</title>
        <authorList>
            <person name="Sun Z."/>
            <person name="Harris H.M."/>
            <person name="McCann A."/>
            <person name="Guo C."/>
            <person name="Argimon S."/>
            <person name="Zhang W."/>
            <person name="Yang X."/>
            <person name="Jeffery I.B."/>
            <person name="Cooney J.C."/>
            <person name="Kagawa T.F."/>
            <person name="Liu W."/>
            <person name="Song Y."/>
            <person name="Salvetti E."/>
            <person name="Wrobel A."/>
            <person name="Rasinkangas P."/>
            <person name="Parkhill J."/>
            <person name="Rea M.C."/>
            <person name="O'Sullivan O."/>
            <person name="Ritari J."/>
            <person name="Douillard F.P."/>
            <person name="Paul Ross R."/>
            <person name="Yang R."/>
            <person name="Briner A.E."/>
            <person name="Felis G.E."/>
            <person name="de Vos W.M."/>
            <person name="Barrangou R."/>
            <person name="Klaenhammer T.R."/>
            <person name="Caufield P.W."/>
            <person name="Cui Y."/>
            <person name="Zhang H."/>
            <person name="O'Toole P.W."/>
        </authorList>
    </citation>
    <scope>NUCLEOTIDE SEQUENCE [LARGE SCALE GENOMIC DNA]</scope>
    <source>
        <strain evidence="1 2">JCM 15530</strain>
    </source>
</reference>
<evidence type="ECO:0000313" key="1">
    <source>
        <dbReference type="EMBL" id="KRK47542.1"/>
    </source>
</evidence>
<dbReference type="Proteomes" id="UP000050911">
    <property type="component" value="Unassembled WGS sequence"/>
</dbReference>
<dbReference type="AlphaFoldDB" id="A0A0R1HM01"/>
<gene>
    <name evidence="1" type="ORF">FC96_GL002469</name>
</gene>
<sequence length="104" mass="12011">MVANRYQLAVIKKKLPERYHSDFCWYIAELALRMQVTQSTDLDQALAEQKQLLRENQVIWTGLYTAKEPVQLVAQDLIGKTAKYHGLTTAVVPQYLEMMNGLLR</sequence>
<dbReference type="RefSeq" id="WP_054661120.1">
    <property type="nucleotide sequence ID" value="NZ_AZCX01000008.1"/>
</dbReference>
<evidence type="ECO:0000313" key="2">
    <source>
        <dbReference type="Proteomes" id="UP000050911"/>
    </source>
</evidence>